<keyword evidence="2" id="KW-1185">Reference proteome</keyword>
<geneLocation type="plasmid" evidence="1 2">
    <name>II</name>
</geneLocation>
<reference evidence="2" key="1">
    <citation type="submission" date="2014-09" db="EMBL/GenBank/DDBJ databases">
        <authorList>
            <person name="Gomez-Valero L."/>
        </authorList>
    </citation>
    <scope>NUCLEOTIDE SEQUENCE [LARGE SCALE GENOMIC DNA]</scope>
    <source>
        <strain evidence="2">ATCC35250</strain>
        <plasmid evidence="2">II</plasmid>
    </source>
</reference>
<dbReference type="EMBL" id="LN681226">
    <property type="protein sequence ID" value="CEK12295.1"/>
    <property type="molecule type" value="Genomic_DNA"/>
</dbReference>
<accession>A0A0A8UTT9</accession>
<sequence>MHLNKVSLDRGQETKISAISMIFIKVYSVISRYSATLLHVHQIIQTI</sequence>
<evidence type="ECO:0000313" key="2">
    <source>
        <dbReference type="Proteomes" id="UP000032803"/>
    </source>
</evidence>
<protein>
    <submittedName>
        <fullName evidence="1">Uncharacterized protein</fullName>
    </submittedName>
</protein>
<dbReference type="AlphaFoldDB" id="A0A0A8UTT9"/>
<evidence type="ECO:0000313" key="1">
    <source>
        <dbReference type="EMBL" id="CEK12295.1"/>
    </source>
</evidence>
<dbReference type="KEGG" id="lha:LHA_pA0047"/>
<proteinExistence type="predicted"/>
<gene>
    <name evidence="1" type="ORF">LHA_pA0047</name>
</gene>
<organism evidence="1 2">
    <name type="scientific">Legionella hackeliae</name>
    <dbReference type="NCBI Taxonomy" id="449"/>
    <lineage>
        <taxon>Bacteria</taxon>
        <taxon>Pseudomonadati</taxon>
        <taxon>Pseudomonadota</taxon>
        <taxon>Gammaproteobacteria</taxon>
        <taxon>Legionellales</taxon>
        <taxon>Legionellaceae</taxon>
        <taxon>Legionella</taxon>
    </lineage>
</organism>
<dbReference type="HOGENOM" id="CLU_3169695_0_0_6"/>
<keyword evidence="1" id="KW-0614">Plasmid</keyword>
<name>A0A0A8UTT9_LEGHA</name>
<dbReference type="Proteomes" id="UP000032803">
    <property type="component" value="Plasmid II"/>
</dbReference>